<dbReference type="GO" id="GO:0004519">
    <property type="term" value="F:endonuclease activity"/>
    <property type="evidence" value="ECO:0007669"/>
    <property type="project" value="UniProtKB-KW"/>
</dbReference>
<name>A0A8S2RFM7_9BILA</name>
<keyword evidence="2" id="KW-0548">Nucleotidyltransferase</keyword>
<feature type="domain" description="Reverse transcriptase RNase H-like" evidence="8">
    <location>
        <begin position="17"/>
        <end position="120"/>
    </location>
</feature>
<organism evidence="10 11">
    <name type="scientific">Didymodactylos carnosus</name>
    <dbReference type="NCBI Taxonomy" id="1234261"/>
    <lineage>
        <taxon>Eukaryota</taxon>
        <taxon>Metazoa</taxon>
        <taxon>Spiralia</taxon>
        <taxon>Gnathifera</taxon>
        <taxon>Rotifera</taxon>
        <taxon>Eurotatoria</taxon>
        <taxon>Bdelloidea</taxon>
        <taxon>Philodinida</taxon>
        <taxon>Philodinidae</taxon>
        <taxon>Didymodactylos</taxon>
    </lineage>
</organism>
<dbReference type="Proteomes" id="UP000682733">
    <property type="component" value="Unassembled WGS sequence"/>
</dbReference>
<evidence type="ECO:0000313" key="11">
    <source>
        <dbReference type="Proteomes" id="UP000682733"/>
    </source>
</evidence>
<evidence type="ECO:0000256" key="3">
    <source>
        <dbReference type="ARBA" id="ARBA00022722"/>
    </source>
</evidence>
<dbReference type="InterPro" id="IPR050951">
    <property type="entry name" value="Retrovirus_Pol_polyprotein"/>
</dbReference>
<keyword evidence="5" id="KW-0378">Hydrolase</keyword>
<comment type="caution">
    <text evidence="10">The sequence shown here is derived from an EMBL/GenBank/DDBJ whole genome shotgun (WGS) entry which is preliminary data.</text>
</comment>
<dbReference type="GO" id="GO:0016787">
    <property type="term" value="F:hydrolase activity"/>
    <property type="evidence" value="ECO:0007669"/>
    <property type="project" value="UniProtKB-KW"/>
</dbReference>
<evidence type="ECO:0000256" key="6">
    <source>
        <dbReference type="ARBA" id="ARBA00022918"/>
    </source>
</evidence>
<dbReference type="CDD" id="cd09274">
    <property type="entry name" value="RNase_HI_RT_Ty3"/>
    <property type="match status" value="1"/>
</dbReference>
<dbReference type="PANTHER" id="PTHR37984:SF5">
    <property type="entry name" value="PROTEIN NYNRIN-LIKE"/>
    <property type="match status" value="1"/>
</dbReference>
<evidence type="ECO:0000313" key="10">
    <source>
        <dbReference type="EMBL" id="CAF4164283.1"/>
    </source>
</evidence>
<evidence type="ECO:0000313" key="9">
    <source>
        <dbReference type="EMBL" id="CAF1353871.1"/>
    </source>
</evidence>
<keyword evidence="1" id="KW-0808">Transferase</keyword>
<evidence type="ECO:0000256" key="5">
    <source>
        <dbReference type="ARBA" id="ARBA00022801"/>
    </source>
</evidence>
<accession>A0A8S2RFM7</accession>
<evidence type="ECO:0000259" key="8">
    <source>
        <dbReference type="Pfam" id="PF17917"/>
    </source>
</evidence>
<dbReference type="AlphaFoldDB" id="A0A8S2RFM7"/>
<reference evidence="10" key="1">
    <citation type="submission" date="2021-02" db="EMBL/GenBank/DDBJ databases">
        <authorList>
            <person name="Nowell W R."/>
        </authorList>
    </citation>
    <scope>NUCLEOTIDE SEQUENCE</scope>
</reference>
<feature type="non-terminal residue" evidence="10">
    <location>
        <position position="1"/>
    </location>
</feature>
<dbReference type="SUPFAM" id="SSF56672">
    <property type="entry name" value="DNA/RNA polymerases"/>
    <property type="match status" value="1"/>
</dbReference>
<feature type="compositionally biased region" description="Polar residues" evidence="7">
    <location>
        <begin position="165"/>
        <end position="182"/>
    </location>
</feature>
<sequence length="260" mass="30120">QFKSILTSAPLFLDFPDRSVPFILSTDASELRIAGVLKQKTVDGLKICYYKSRLLNDTGRRYSATEREALAIYWCLTELRNYIGDSEIIIEADHKPLVNMHKKKNYGNKRIDNWLIHLQDLIPQIIEIQYRRGIDNIGPDYLTRYETIGMDNQQQSLSTITRSMTKQVAPTASSSPPVTEQNPTTTPPLSTSIPIVDFSLEKIKTEQDNDTDIQLIISHILAQKKMDNFVLYNNILFRRILFRYLHQCSTPRWKHFTIIQ</sequence>
<evidence type="ECO:0000256" key="2">
    <source>
        <dbReference type="ARBA" id="ARBA00022695"/>
    </source>
</evidence>
<proteinExistence type="predicted"/>
<keyword evidence="4" id="KW-0255">Endonuclease</keyword>
<feature type="region of interest" description="Disordered" evidence="7">
    <location>
        <begin position="165"/>
        <end position="187"/>
    </location>
</feature>
<dbReference type="Proteomes" id="UP000677228">
    <property type="component" value="Unassembled WGS sequence"/>
</dbReference>
<gene>
    <name evidence="9" type="ORF">OVA965_LOCUS30926</name>
    <name evidence="10" type="ORF">TMI583_LOCUS31740</name>
</gene>
<dbReference type="PANTHER" id="PTHR37984">
    <property type="entry name" value="PROTEIN CBG26694"/>
    <property type="match status" value="1"/>
</dbReference>
<dbReference type="Pfam" id="PF17917">
    <property type="entry name" value="RT_RNaseH"/>
    <property type="match status" value="1"/>
</dbReference>
<keyword evidence="6" id="KW-0695">RNA-directed DNA polymerase</keyword>
<dbReference type="InterPro" id="IPR041373">
    <property type="entry name" value="RT_RNaseH"/>
</dbReference>
<dbReference type="EMBL" id="CAJNOK010022822">
    <property type="protein sequence ID" value="CAF1353871.1"/>
    <property type="molecule type" value="Genomic_DNA"/>
</dbReference>
<dbReference type="GO" id="GO:0003964">
    <property type="term" value="F:RNA-directed DNA polymerase activity"/>
    <property type="evidence" value="ECO:0007669"/>
    <property type="project" value="UniProtKB-KW"/>
</dbReference>
<protein>
    <recommendedName>
        <fullName evidence="8">Reverse transcriptase RNase H-like domain-containing protein</fullName>
    </recommendedName>
</protein>
<dbReference type="InterPro" id="IPR043502">
    <property type="entry name" value="DNA/RNA_pol_sf"/>
</dbReference>
<dbReference type="Gene3D" id="3.10.20.370">
    <property type="match status" value="1"/>
</dbReference>
<evidence type="ECO:0000256" key="1">
    <source>
        <dbReference type="ARBA" id="ARBA00022679"/>
    </source>
</evidence>
<dbReference type="EMBL" id="CAJOBA010044464">
    <property type="protein sequence ID" value="CAF4164283.1"/>
    <property type="molecule type" value="Genomic_DNA"/>
</dbReference>
<evidence type="ECO:0000256" key="4">
    <source>
        <dbReference type="ARBA" id="ARBA00022759"/>
    </source>
</evidence>
<evidence type="ECO:0000256" key="7">
    <source>
        <dbReference type="SAM" id="MobiDB-lite"/>
    </source>
</evidence>
<keyword evidence="3" id="KW-0540">Nuclease</keyword>